<gene>
    <name evidence="6" type="ORF">K8W24_16000</name>
</gene>
<keyword evidence="2" id="KW-0472">Membrane</keyword>
<dbReference type="SUPFAM" id="SSF51261">
    <property type="entry name" value="Duplicated hybrid motif"/>
    <property type="match status" value="1"/>
</dbReference>
<evidence type="ECO:0000313" key="6">
    <source>
        <dbReference type="EMBL" id="HJF51266.1"/>
    </source>
</evidence>
<dbReference type="SUPFAM" id="SSF53955">
    <property type="entry name" value="Lysozyme-like"/>
    <property type="match status" value="1"/>
</dbReference>
<evidence type="ECO:0000313" key="7">
    <source>
        <dbReference type="Proteomes" id="UP000775129"/>
    </source>
</evidence>
<evidence type="ECO:0000259" key="3">
    <source>
        <dbReference type="Pfam" id="PF01464"/>
    </source>
</evidence>
<dbReference type="InterPro" id="IPR016047">
    <property type="entry name" value="M23ase_b-sheet_dom"/>
</dbReference>
<reference evidence="6" key="2">
    <citation type="submission" date="2021-09" db="EMBL/GenBank/DDBJ databases">
        <authorList>
            <person name="Gilroy R."/>
        </authorList>
    </citation>
    <scope>NUCLEOTIDE SEQUENCE</scope>
    <source>
        <strain evidence="6">1647</strain>
    </source>
</reference>
<feature type="domain" description="M23ase beta-sheet core" evidence="4">
    <location>
        <begin position="1132"/>
        <end position="1225"/>
    </location>
</feature>
<sequence>MARSDAAWVDVLPQMKGFAAPLMKGVKDASKKAGTEGGRALVDGINAETKKADVSPVVQELEKVERAAKKAADEQATAARKAASEVGKSQTRIIDARDKERSAAANVERAEADLEKRRSTAASKSAEVERAERDIAARRASGEASTDELAKAELDLAGKRADSAKADAEVTASTAKLEGARSKLGQATEKVENEDIALRAAITESKVAHQEARDAAADHARAQDDLARETGQAAQEAEKALPAWKRLWSGMDGTGGLKKQIVNGMKGIGREVEKEAERIRSRGDALLGGIGKGVKWGAAGLAAGGAAFAGGALVGGFNRLADIEDARASLEGLQMSGAEVDKVMESALASVKGTAFGMGEAASVAATMTAAGIKPGEDLTNTLSLVADSATIAKRDIGDMGLIWSSVASKGKLQGDDAMQLLESGIPIWQMIGDVMGVTAAEAQELGSKGEVGFDVFAKAMEQNLGGAAQKSGETVRGSFANLKAAVSRLGASALEDFYPLIAPALRGVTAFVDGIGEKVTPYIETFSQGVRGVYDLLVNGDFTGALTEAFGWEEDSAAVDFLFRVRDGIKGIWDLVVGGDFTGALRDAFGWEEDHPAVGALLMLRDAAIEVGGWLRDNLIPILSGVGGFLLYLGGTAVVGAIMSLGGVISGALAAIGWIPLAIGAAVGVLTWFFTETELGAQVLQTAWEGIQIAIGAVTEWFTTTALPLIVAGFEWLQEAVGAVGEWFSTTLWPALQTGWDVLSAVAGEVIPVVVQWVQTLGDYWSQIVMGVVVPAIQQLVGYIRDEMFPIVQRLWTDYVQPVFAAIGAFIVWAWQSVIKPALGEFYGFLTNTLAPNIVWLWQNVVSPAFTTIGAIISWAWNSVIFPALDALKWFLTAIVGPTIVWLWQNVVVPAWSGISWAIDTAWKVIKVIFSIIDWTVRNVVGPVFSWLYESIIKPVWKNVQDVLERGWTFVRDHVFTPLKNFISNDVAPGFEKGVEAIGTAWDKLKGFAAKPVRFVIEDVINKSVIDPFNKVGAWFDPNYEDVKHLEMPAALKGYTTGGILPGQSSWRDGDDQLIAARRGEGVLVSEGLRDRESQSLFLRANHAARTAGTSFADFVSGFASGGLVKIGMPFRGSFPRGDGFGARSGRHKGIDWPMPSGTSLVAVGAGSASRTRNPAAGKKLELSIGNGLTAGYHHLSDFAVPSGAAVTAGQVIGYAGSTGRSSGPHLHFSLRKDGKYVDPLPYLGAGGAAGSGDDGGWWNPFAGLWDSIKETVRAGVGDTLWGDILFGMPKKLIGSALDWATGKLGEIGDWASDQVDTTVAGVKATRWTPTATRALTMENAFSGANLQALLRRMNQESGFDPRAVNNWDSNAKRGTPSKGLMQVIGPTFRAYARPGYDKDIFDPLSNILASIRYTRATYPSLAAGWNRRGGYAHGGLVGGIEPLVYDEGGWLKPGLSLVHNKSGVPEPVFTGKQGQSIIQMLEAGGTGGPSVTVPITATQLSDADVDRLADEIMRRVAMELESA</sequence>
<feature type="compositionally biased region" description="Basic and acidic residues" evidence="1">
    <location>
        <begin position="126"/>
        <end position="141"/>
    </location>
</feature>
<dbReference type="InterPro" id="IPR008258">
    <property type="entry name" value="Transglycosylase_SLT_dom_1"/>
</dbReference>
<organism evidence="6 7">
    <name type="scientific">Brachybacterium paraconglomeratum</name>
    <dbReference type="NCBI Taxonomy" id="173362"/>
    <lineage>
        <taxon>Bacteria</taxon>
        <taxon>Bacillati</taxon>
        <taxon>Actinomycetota</taxon>
        <taxon>Actinomycetes</taxon>
        <taxon>Micrococcales</taxon>
        <taxon>Dermabacteraceae</taxon>
        <taxon>Brachybacterium</taxon>
    </lineage>
</organism>
<dbReference type="InterPro" id="IPR050570">
    <property type="entry name" value="Cell_wall_metabolism_enzyme"/>
</dbReference>
<feature type="domain" description="Transglycosylase SLT" evidence="3">
    <location>
        <begin position="1339"/>
        <end position="1417"/>
    </location>
</feature>
<feature type="transmembrane region" description="Helical" evidence="2">
    <location>
        <begin position="620"/>
        <end position="646"/>
    </location>
</feature>
<dbReference type="Proteomes" id="UP000775129">
    <property type="component" value="Unassembled WGS sequence"/>
</dbReference>
<evidence type="ECO:0000256" key="2">
    <source>
        <dbReference type="SAM" id="Phobius"/>
    </source>
</evidence>
<feature type="compositionally biased region" description="Basic and acidic residues" evidence="1">
    <location>
        <begin position="210"/>
        <end position="228"/>
    </location>
</feature>
<dbReference type="InterPro" id="IPR013491">
    <property type="entry name" value="Tape_meas_N"/>
</dbReference>
<feature type="transmembrane region" description="Helical" evidence="2">
    <location>
        <begin position="797"/>
        <end position="819"/>
    </location>
</feature>
<dbReference type="GO" id="GO:0004222">
    <property type="term" value="F:metalloendopeptidase activity"/>
    <property type="evidence" value="ECO:0007669"/>
    <property type="project" value="TreeGrafter"/>
</dbReference>
<accession>A0A921KTT4</accession>
<dbReference type="PANTHER" id="PTHR21666:SF270">
    <property type="entry name" value="MUREIN HYDROLASE ACTIVATOR ENVC"/>
    <property type="match status" value="1"/>
</dbReference>
<feature type="region of interest" description="Disordered" evidence="1">
    <location>
        <begin position="69"/>
        <end position="148"/>
    </location>
</feature>
<dbReference type="CDD" id="cd13402">
    <property type="entry name" value="LT_TF-like"/>
    <property type="match status" value="1"/>
</dbReference>
<evidence type="ECO:0000259" key="5">
    <source>
        <dbReference type="Pfam" id="PF20155"/>
    </source>
</evidence>
<feature type="transmembrane region" description="Helical" evidence="2">
    <location>
        <begin position="839"/>
        <end position="860"/>
    </location>
</feature>
<evidence type="ECO:0000256" key="1">
    <source>
        <dbReference type="SAM" id="MobiDB-lite"/>
    </source>
</evidence>
<feature type="region of interest" description="Disordered" evidence="1">
    <location>
        <begin position="210"/>
        <end position="238"/>
    </location>
</feature>
<protein>
    <submittedName>
        <fullName evidence="6">Peptidoglycan DD-metalloendopeptidase family protein</fullName>
    </submittedName>
</protein>
<name>A0A921KTT4_9MICO</name>
<feature type="domain" description="Tape measure protein N-terminal" evidence="5">
    <location>
        <begin position="318"/>
        <end position="490"/>
    </location>
</feature>
<dbReference type="NCBIfam" id="TIGR02675">
    <property type="entry name" value="tape_meas_nterm"/>
    <property type="match status" value="1"/>
</dbReference>
<keyword evidence="2" id="KW-0812">Transmembrane</keyword>
<dbReference type="Pfam" id="PF20155">
    <property type="entry name" value="TMP_3"/>
    <property type="match status" value="1"/>
</dbReference>
<comment type="caution">
    <text evidence="6">The sequence shown here is derived from an EMBL/GenBank/DDBJ whole genome shotgun (WGS) entry which is preliminary data.</text>
</comment>
<feature type="transmembrane region" description="Helical" evidence="2">
    <location>
        <begin position="653"/>
        <end position="675"/>
    </location>
</feature>
<dbReference type="Pfam" id="PF01551">
    <property type="entry name" value="Peptidase_M23"/>
    <property type="match status" value="1"/>
</dbReference>
<dbReference type="CDD" id="cd12797">
    <property type="entry name" value="M23_peptidase"/>
    <property type="match status" value="1"/>
</dbReference>
<feature type="transmembrane region" description="Helical" evidence="2">
    <location>
        <begin position="872"/>
        <end position="889"/>
    </location>
</feature>
<dbReference type="Pfam" id="PF01464">
    <property type="entry name" value="SLT"/>
    <property type="match status" value="1"/>
</dbReference>
<dbReference type="EMBL" id="DYWO01000474">
    <property type="protein sequence ID" value="HJF51266.1"/>
    <property type="molecule type" value="Genomic_DNA"/>
</dbReference>
<dbReference type="Gene3D" id="1.10.530.10">
    <property type="match status" value="1"/>
</dbReference>
<dbReference type="InterPro" id="IPR023346">
    <property type="entry name" value="Lysozyme-like_dom_sf"/>
</dbReference>
<dbReference type="Gene3D" id="2.70.70.10">
    <property type="entry name" value="Glucose Permease (Domain IIA)"/>
    <property type="match status" value="1"/>
</dbReference>
<dbReference type="PANTHER" id="PTHR21666">
    <property type="entry name" value="PEPTIDASE-RELATED"/>
    <property type="match status" value="1"/>
</dbReference>
<feature type="compositionally biased region" description="Basic and acidic residues" evidence="1">
    <location>
        <begin position="94"/>
        <end position="118"/>
    </location>
</feature>
<reference evidence="6" key="1">
    <citation type="journal article" date="2021" name="PeerJ">
        <title>Extensive microbial diversity within the chicken gut microbiome revealed by metagenomics and culture.</title>
        <authorList>
            <person name="Gilroy R."/>
            <person name="Ravi A."/>
            <person name="Getino M."/>
            <person name="Pursley I."/>
            <person name="Horton D.L."/>
            <person name="Alikhan N.F."/>
            <person name="Baker D."/>
            <person name="Gharbi K."/>
            <person name="Hall N."/>
            <person name="Watson M."/>
            <person name="Adriaenssens E.M."/>
            <person name="Foster-Nyarko E."/>
            <person name="Jarju S."/>
            <person name="Secka A."/>
            <person name="Antonio M."/>
            <person name="Oren A."/>
            <person name="Chaudhuri R.R."/>
            <person name="La Ragione R."/>
            <person name="Hildebrand F."/>
            <person name="Pallen M.J."/>
        </authorList>
    </citation>
    <scope>NUCLEOTIDE SEQUENCE</scope>
    <source>
        <strain evidence="6">1647</strain>
    </source>
</reference>
<proteinExistence type="predicted"/>
<evidence type="ECO:0000259" key="4">
    <source>
        <dbReference type="Pfam" id="PF01551"/>
    </source>
</evidence>
<dbReference type="InterPro" id="IPR011055">
    <property type="entry name" value="Dup_hybrid_motif"/>
</dbReference>
<keyword evidence="2" id="KW-1133">Transmembrane helix</keyword>